<feature type="compositionally biased region" description="Polar residues" evidence="1">
    <location>
        <begin position="1"/>
        <end position="13"/>
    </location>
</feature>
<name>A0A7S0FJH8_9STRA</name>
<dbReference type="EMBL" id="HBEJ01005847">
    <property type="protein sequence ID" value="CAD8365416.1"/>
    <property type="molecule type" value="Transcribed_RNA"/>
</dbReference>
<sequence length="122" mass="14181">MSCVQRNASSRPRSGSDGHRLQADRKKAASLTMSQTRRRRFYIFVHVLLARLEREDVDGLDRAKEVIRECTQRHKDGDPRYERLVDVVHMELRQTLGSKVIRETERCLTHELHIAPTSSRTA</sequence>
<feature type="compositionally biased region" description="Basic and acidic residues" evidence="1">
    <location>
        <begin position="14"/>
        <end position="27"/>
    </location>
</feature>
<organism evidence="2">
    <name type="scientific">Minutocellus polymorphus</name>
    <dbReference type="NCBI Taxonomy" id="265543"/>
    <lineage>
        <taxon>Eukaryota</taxon>
        <taxon>Sar</taxon>
        <taxon>Stramenopiles</taxon>
        <taxon>Ochrophyta</taxon>
        <taxon>Bacillariophyta</taxon>
        <taxon>Mediophyceae</taxon>
        <taxon>Cymatosirophycidae</taxon>
        <taxon>Cymatosirales</taxon>
        <taxon>Cymatosiraceae</taxon>
        <taxon>Minutocellus</taxon>
    </lineage>
</organism>
<dbReference type="AlphaFoldDB" id="A0A7S0FJH8"/>
<reference evidence="2" key="1">
    <citation type="submission" date="2021-01" db="EMBL/GenBank/DDBJ databases">
        <authorList>
            <person name="Corre E."/>
            <person name="Pelletier E."/>
            <person name="Niang G."/>
            <person name="Scheremetjew M."/>
            <person name="Finn R."/>
            <person name="Kale V."/>
            <person name="Holt S."/>
            <person name="Cochrane G."/>
            <person name="Meng A."/>
            <person name="Brown T."/>
            <person name="Cohen L."/>
        </authorList>
    </citation>
    <scope>NUCLEOTIDE SEQUENCE</scope>
    <source>
        <strain evidence="2">CCMP3303</strain>
    </source>
</reference>
<feature type="region of interest" description="Disordered" evidence="1">
    <location>
        <begin position="1"/>
        <end position="32"/>
    </location>
</feature>
<evidence type="ECO:0000313" key="2">
    <source>
        <dbReference type="EMBL" id="CAD8365416.1"/>
    </source>
</evidence>
<protein>
    <submittedName>
        <fullName evidence="2">Uncharacterized protein</fullName>
    </submittedName>
</protein>
<gene>
    <name evidence="2" type="ORF">MPOL1434_LOCUS3420</name>
</gene>
<proteinExistence type="predicted"/>
<evidence type="ECO:0000256" key="1">
    <source>
        <dbReference type="SAM" id="MobiDB-lite"/>
    </source>
</evidence>
<accession>A0A7S0FJH8</accession>